<keyword evidence="2" id="KW-1185">Reference proteome</keyword>
<proteinExistence type="predicted"/>
<dbReference type="AlphaFoldDB" id="A0A9P6MB71"/>
<reference evidence="1" key="1">
    <citation type="journal article" date="2020" name="Fungal Divers.">
        <title>Resolving the Mortierellaceae phylogeny through synthesis of multi-gene phylogenetics and phylogenomics.</title>
        <authorList>
            <person name="Vandepol N."/>
            <person name="Liber J."/>
            <person name="Desiro A."/>
            <person name="Na H."/>
            <person name="Kennedy M."/>
            <person name="Barry K."/>
            <person name="Grigoriev I.V."/>
            <person name="Miller A.N."/>
            <person name="O'Donnell K."/>
            <person name="Stajich J.E."/>
            <person name="Bonito G."/>
        </authorList>
    </citation>
    <scope>NUCLEOTIDE SEQUENCE</scope>
    <source>
        <strain evidence="1">MES-2147</strain>
    </source>
</reference>
<evidence type="ECO:0000313" key="1">
    <source>
        <dbReference type="EMBL" id="KAF9986320.1"/>
    </source>
</evidence>
<organism evidence="1 2">
    <name type="scientific">Modicella reniformis</name>
    <dbReference type="NCBI Taxonomy" id="1440133"/>
    <lineage>
        <taxon>Eukaryota</taxon>
        <taxon>Fungi</taxon>
        <taxon>Fungi incertae sedis</taxon>
        <taxon>Mucoromycota</taxon>
        <taxon>Mortierellomycotina</taxon>
        <taxon>Mortierellomycetes</taxon>
        <taxon>Mortierellales</taxon>
        <taxon>Mortierellaceae</taxon>
        <taxon>Modicella</taxon>
    </lineage>
</organism>
<comment type="caution">
    <text evidence="1">The sequence shown here is derived from an EMBL/GenBank/DDBJ whole genome shotgun (WGS) entry which is preliminary data.</text>
</comment>
<evidence type="ECO:0000313" key="2">
    <source>
        <dbReference type="Proteomes" id="UP000749646"/>
    </source>
</evidence>
<accession>A0A9P6MB71</accession>
<dbReference type="Proteomes" id="UP000749646">
    <property type="component" value="Unassembled WGS sequence"/>
</dbReference>
<sequence length="107" mass="12865">MSGLEMPRQSSDEDFEQLLVDMDENMFLPEQMQQHMQQIRKKYRNNNNILVRILQQQKQALYRLAIIQIRLEAFEGVDLKKSYLKIKDQRFVLNNLYRIITPKGHAK</sequence>
<protein>
    <submittedName>
        <fullName evidence="1">Uncharacterized protein</fullName>
    </submittedName>
</protein>
<gene>
    <name evidence="1" type="ORF">BGZ65_008037</name>
</gene>
<name>A0A9P6MB71_9FUNG</name>
<dbReference type="EMBL" id="JAAAHW010003238">
    <property type="protein sequence ID" value="KAF9986320.1"/>
    <property type="molecule type" value="Genomic_DNA"/>
</dbReference>